<dbReference type="PROSITE" id="PS51123">
    <property type="entry name" value="OMPA_2"/>
    <property type="match status" value="1"/>
</dbReference>
<dbReference type="EMBL" id="NKXO01000041">
    <property type="protein sequence ID" value="PKQ66872.1"/>
    <property type="molecule type" value="Genomic_DNA"/>
</dbReference>
<name>A0A2N3I959_9BACT</name>
<keyword evidence="2 4" id="KW-0472">Membrane</keyword>
<evidence type="ECO:0000256" key="1">
    <source>
        <dbReference type="ARBA" id="ARBA00004442"/>
    </source>
</evidence>
<comment type="subcellular location">
    <subcellularLocation>
        <location evidence="1">Cell outer membrane</location>
    </subcellularLocation>
</comment>
<dbReference type="PRINTS" id="PR01021">
    <property type="entry name" value="OMPADOMAIN"/>
</dbReference>
<evidence type="ECO:0000259" key="5">
    <source>
        <dbReference type="PROSITE" id="PS51123"/>
    </source>
</evidence>
<evidence type="ECO:0000256" key="2">
    <source>
        <dbReference type="ARBA" id="ARBA00023136"/>
    </source>
</evidence>
<evidence type="ECO:0000256" key="4">
    <source>
        <dbReference type="PROSITE-ProRule" id="PRU00473"/>
    </source>
</evidence>
<dbReference type="AlphaFoldDB" id="A0A2N3I959"/>
<dbReference type="PANTHER" id="PTHR30329">
    <property type="entry name" value="STATOR ELEMENT OF FLAGELLAR MOTOR COMPLEX"/>
    <property type="match status" value="1"/>
</dbReference>
<accession>A0A2N3I959</accession>
<dbReference type="PRINTS" id="PR01023">
    <property type="entry name" value="NAFLGMOTY"/>
</dbReference>
<keyword evidence="7" id="KW-1185">Reference proteome</keyword>
<dbReference type="Pfam" id="PF00691">
    <property type="entry name" value="OmpA"/>
    <property type="match status" value="1"/>
</dbReference>
<comment type="caution">
    <text evidence="6">The sequence shown here is derived from an EMBL/GenBank/DDBJ whole genome shotgun (WGS) entry which is preliminary data.</text>
</comment>
<reference evidence="6 7" key="1">
    <citation type="submission" date="2017-06" db="EMBL/GenBank/DDBJ databases">
        <title>Raineya orbicola gen. nov., sp. nov. a slightly thermophilic bacterium of the phylum Bacteroidetes and the description of Raineyaceae fam. nov.</title>
        <authorList>
            <person name="Albuquerque L."/>
            <person name="Polonia A.R.M."/>
            <person name="Barroso C."/>
            <person name="Froufe H.J.C."/>
            <person name="Lage O."/>
            <person name="Lobo-Da-Cunha A."/>
            <person name="Egas C."/>
            <person name="Da Costa M.S."/>
        </authorList>
    </citation>
    <scope>NUCLEOTIDE SEQUENCE [LARGE SCALE GENOMIC DNA]</scope>
    <source>
        <strain evidence="6 7">SPSPC-11</strain>
    </source>
</reference>
<evidence type="ECO:0000313" key="6">
    <source>
        <dbReference type="EMBL" id="PKQ66872.1"/>
    </source>
</evidence>
<gene>
    <name evidence="6" type="ORF">Rain11_2260</name>
</gene>
<dbReference type="PANTHER" id="PTHR30329:SF21">
    <property type="entry name" value="LIPOPROTEIN YIAD-RELATED"/>
    <property type="match status" value="1"/>
</dbReference>
<dbReference type="GO" id="GO:0009279">
    <property type="term" value="C:cell outer membrane"/>
    <property type="evidence" value="ECO:0007669"/>
    <property type="project" value="UniProtKB-SubCell"/>
</dbReference>
<dbReference type="CDD" id="cd07185">
    <property type="entry name" value="OmpA_C-like"/>
    <property type="match status" value="1"/>
</dbReference>
<dbReference type="InterPro" id="IPR006665">
    <property type="entry name" value="OmpA-like"/>
</dbReference>
<dbReference type="SUPFAM" id="SSF103088">
    <property type="entry name" value="OmpA-like"/>
    <property type="match status" value="1"/>
</dbReference>
<proteinExistence type="predicted"/>
<evidence type="ECO:0000313" key="7">
    <source>
        <dbReference type="Proteomes" id="UP000233387"/>
    </source>
</evidence>
<keyword evidence="3" id="KW-0998">Cell outer membrane</keyword>
<dbReference type="Proteomes" id="UP000233387">
    <property type="component" value="Unassembled WGS sequence"/>
</dbReference>
<evidence type="ECO:0000256" key="3">
    <source>
        <dbReference type="ARBA" id="ARBA00023237"/>
    </source>
</evidence>
<dbReference type="InterPro" id="IPR050330">
    <property type="entry name" value="Bact_OuterMem_StrucFunc"/>
</dbReference>
<dbReference type="OrthoDB" id="1491125at2"/>
<sequence>MQYIGVFVLLFLQNIFIFAQKQENLIPNGSFEVYQECPDEYGWFRIGGVAHWKATPPDCTPDYFHECSSKFSPQNNTCGKIIPQEGKGFLGLIIRVGHSPIQSTDELFYREHVQVRLKEPLKHRNRYIFTMHLSLAEYACYAVSKIGVLFTKNPILINDKFSAKPQIELNFIDTKGSWVKVTDTLVAEGGEEYLTLGEFASFSKKDIRKVDENPAYEKMFSYHRAYYFFDNLSLHWLDVLPEPLLGEPPIPPFKLTAPAFTGIEKPWQLEPTEFGYLEPNKPIVLNNVLFEFGKSVLLEESKYELNKLVRIMNEFKDIHIVISGHTDEIGEPMKNLKLSEDRAKAVYDYLISQGITEKRLYYTGYGSSKPLSSNKTAEGRKKNRRVEFYVVGDE</sequence>
<dbReference type="RefSeq" id="WP_101359523.1">
    <property type="nucleotide sequence ID" value="NZ_NKXO01000041.1"/>
</dbReference>
<dbReference type="InterPro" id="IPR036737">
    <property type="entry name" value="OmpA-like_sf"/>
</dbReference>
<protein>
    <submittedName>
        <fullName evidence="6">OmpA family</fullName>
    </submittedName>
</protein>
<dbReference type="InterPro" id="IPR006664">
    <property type="entry name" value="OMP_bac"/>
</dbReference>
<feature type="domain" description="OmpA-like" evidence="5">
    <location>
        <begin position="277"/>
        <end position="394"/>
    </location>
</feature>
<organism evidence="6 7">
    <name type="scientific">Raineya orbicola</name>
    <dbReference type="NCBI Taxonomy" id="2016530"/>
    <lineage>
        <taxon>Bacteria</taxon>
        <taxon>Pseudomonadati</taxon>
        <taxon>Bacteroidota</taxon>
        <taxon>Cytophagia</taxon>
        <taxon>Cytophagales</taxon>
        <taxon>Raineyaceae</taxon>
        <taxon>Raineya</taxon>
    </lineage>
</organism>
<dbReference type="Gene3D" id="3.30.1330.60">
    <property type="entry name" value="OmpA-like domain"/>
    <property type="match status" value="1"/>
</dbReference>